<dbReference type="GeneID" id="28992734"/>
<dbReference type="VEuPathDB" id="FungiDB:PHYBLDRAFT_147248"/>
<dbReference type="Proteomes" id="UP000077315">
    <property type="component" value="Unassembled WGS sequence"/>
</dbReference>
<name>A0A162U165_PHYB8</name>
<dbReference type="EMBL" id="KV440985">
    <property type="protein sequence ID" value="OAD71493.1"/>
    <property type="molecule type" value="Genomic_DNA"/>
</dbReference>
<dbReference type="RefSeq" id="XP_018289533.1">
    <property type="nucleotide sequence ID" value="XM_018431828.1"/>
</dbReference>
<evidence type="ECO:0000313" key="1">
    <source>
        <dbReference type="EMBL" id="OAD71493.1"/>
    </source>
</evidence>
<reference evidence="2" key="1">
    <citation type="submission" date="2015-06" db="EMBL/GenBank/DDBJ databases">
        <title>Expansion of signal transduction pathways in fungi by whole-genome duplication.</title>
        <authorList>
            <consortium name="DOE Joint Genome Institute"/>
            <person name="Corrochano L.M."/>
            <person name="Kuo A."/>
            <person name="Marcet-Houben M."/>
            <person name="Polaino S."/>
            <person name="Salamov A."/>
            <person name="Villalobos J.M."/>
            <person name="Alvarez M.I."/>
            <person name="Avalos J."/>
            <person name="Benito E.P."/>
            <person name="Benoit I."/>
            <person name="Burger G."/>
            <person name="Camino L.P."/>
            <person name="Canovas D."/>
            <person name="Cerda-Olmedo E."/>
            <person name="Cheng J.-F."/>
            <person name="Dominguez A."/>
            <person name="Elias M."/>
            <person name="Eslava A.P."/>
            <person name="Glaser F."/>
            <person name="Grimwood J."/>
            <person name="Gutierrez G."/>
            <person name="Heitman J."/>
            <person name="Henrissat B."/>
            <person name="Iturriaga E.A."/>
            <person name="Lang B.F."/>
            <person name="Lavin J.L."/>
            <person name="Lee S."/>
            <person name="Li W."/>
            <person name="Lindquist E."/>
            <person name="Lopez-Garcia S."/>
            <person name="Luque E.M."/>
            <person name="Marcos A.T."/>
            <person name="Martin J."/>
            <person name="McCluskey K."/>
            <person name="Medina H.R."/>
            <person name="Miralles-Duran A."/>
            <person name="Miyazaki A."/>
            <person name="Munoz-Torres E."/>
            <person name="Oguiza J.A."/>
            <person name="Ohm R."/>
            <person name="Olmedo M."/>
            <person name="Orejas M."/>
            <person name="Ortiz-Castellanos L."/>
            <person name="Pisabarro A.G."/>
            <person name="Rodriguez-Romero J."/>
            <person name="Ruiz-Herrera J."/>
            <person name="Ruiz-Vazquez R."/>
            <person name="Sanz C."/>
            <person name="Schackwitz W."/>
            <person name="Schmutz J."/>
            <person name="Shahriari M."/>
            <person name="Shelest E."/>
            <person name="Silva-Franco F."/>
            <person name="Soanes D."/>
            <person name="Syed K."/>
            <person name="Tagua V.G."/>
            <person name="Talbot N.J."/>
            <person name="Thon M."/>
            <person name="De vries R.P."/>
            <person name="Wiebenga A."/>
            <person name="Yadav J.S."/>
            <person name="Braun E.L."/>
            <person name="Baker S."/>
            <person name="Garre V."/>
            <person name="Horwitz B."/>
            <person name="Torres-Martinez S."/>
            <person name="Idnurm A."/>
            <person name="Herrera-Estrella A."/>
            <person name="Gabaldon T."/>
            <person name="Grigoriev I.V."/>
        </authorList>
    </citation>
    <scope>NUCLEOTIDE SEQUENCE [LARGE SCALE GENOMIC DNA]</scope>
    <source>
        <strain evidence="2">NRRL 1555(-)</strain>
    </source>
</reference>
<accession>A0A162U165</accession>
<gene>
    <name evidence="1" type="ORF">PHYBLDRAFT_147248</name>
</gene>
<proteinExistence type="predicted"/>
<protein>
    <submittedName>
        <fullName evidence="1">Uncharacterized protein</fullName>
    </submittedName>
</protein>
<organism evidence="1 2">
    <name type="scientific">Phycomyces blakesleeanus (strain ATCC 8743b / DSM 1359 / FGSC 10004 / NBRC 33097 / NRRL 1555)</name>
    <dbReference type="NCBI Taxonomy" id="763407"/>
    <lineage>
        <taxon>Eukaryota</taxon>
        <taxon>Fungi</taxon>
        <taxon>Fungi incertae sedis</taxon>
        <taxon>Mucoromycota</taxon>
        <taxon>Mucoromycotina</taxon>
        <taxon>Mucoromycetes</taxon>
        <taxon>Mucorales</taxon>
        <taxon>Phycomycetaceae</taxon>
        <taxon>Phycomyces</taxon>
    </lineage>
</organism>
<sequence>MAGNAGGLTGLRELTNLSTTFAGTSICRHTQALAVASTIHAIWRAQWASVMDEKSFLSGVTIPKALVVIRRFLE</sequence>
<evidence type="ECO:0000313" key="2">
    <source>
        <dbReference type="Proteomes" id="UP000077315"/>
    </source>
</evidence>
<keyword evidence="2" id="KW-1185">Reference proteome</keyword>
<dbReference type="AlphaFoldDB" id="A0A162U165"/>
<dbReference type="InParanoid" id="A0A162U165"/>